<sequence>MKKLKEKKPLNTFVKNTIVNSRVIEGGAFNPSLSIDNILQGKASG</sequence>
<accession>A0A238WR27</accession>
<protein>
    <submittedName>
        <fullName evidence="1">Uncharacterized protein</fullName>
    </submittedName>
</protein>
<dbReference type="AlphaFoldDB" id="A0A238WR27"/>
<name>A0A238WR27_9FLAO</name>
<dbReference type="Proteomes" id="UP000198379">
    <property type="component" value="Unassembled WGS sequence"/>
</dbReference>
<evidence type="ECO:0000313" key="1">
    <source>
        <dbReference type="EMBL" id="SNR49060.1"/>
    </source>
</evidence>
<reference evidence="1 2" key="1">
    <citation type="submission" date="2017-06" db="EMBL/GenBank/DDBJ databases">
        <authorList>
            <person name="Kim H.J."/>
            <person name="Triplett B.A."/>
        </authorList>
    </citation>
    <scope>NUCLEOTIDE SEQUENCE [LARGE SCALE GENOMIC DNA]</scope>
    <source>
        <strain evidence="1 2">DSM 25597</strain>
    </source>
</reference>
<dbReference type="RefSeq" id="WP_179218098.1">
    <property type="nucleotide sequence ID" value="NZ_BMEP01000003.1"/>
</dbReference>
<keyword evidence="2" id="KW-1185">Reference proteome</keyword>
<evidence type="ECO:0000313" key="2">
    <source>
        <dbReference type="Proteomes" id="UP000198379"/>
    </source>
</evidence>
<proteinExistence type="predicted"/>
<gene>
    <name evidence="1" type="ORF">SAMN06265376_1011388</name>
</gene>
<dbReference type="EMBL" id="FZNY01000001">
    <property type="protein sequence ID" value="SNR49060.1"/>
    <property type="molecule type" value="Genomic_DNA"/>
</dbReference>
<organism evidence="1 2">
    <name type="scientific">Dokdonia pacifica</name>
    <dbReference type="NCBI Taxonomy" id="1627892"/>
    <lineage>
        <taxon>Bacteria</taxon>
        <taxon>Pseudomonadati</taxon>
        <taxon>Bacteroidota</taxon>
        <taxon>Flavobacteriia</taxon>
        <taxon>Flavobacteriales</taxon>
        <taxon>Flavobacteriaceae</taxon>
        <taxon>Dokdonia</taxon>
    </lineage>
</organism>